<dbReference type="Proteomes" id="UP000829504">
    <property type="component" value="Chromosome"/>
</dbReference>
<evidence type="ECO:0000256" key="1">
    <source>
        <dbReference type="ARBA" id="ARBA00004496"/>
    </source>
</evidence>
<dbReference type="InterPro" id="IPR027417">
    <property type="entry name" value="P-loop_NTPase"/>
</dbReference>
<organism evidence="11 13">
    <name type="scientific">Morococcus cerebrosus</name>
    <dbReference type="NCBI Taxonomy" id="1056807"/>
    <lineage>
        <taxon>Bacteria</taxon>
        <taxon>Pseudomonadati</taxon>
        <taxon>Pseudomonadota</taxon>
        <taxon>Betaproteobacteria</taxon>
        <taxon>Neisseriales</taxon>
        <taxon>Neisseriaceae</taxon>
        <taxon>Morococcus</taxon>
    </lineage>
</organism>
<sequence>MSEGATFSRRLPDEESTLELGESWAKSLRAPLVIHLQGDLGAGKTTFTRGILRGLGHTGAVKSPTYAIVESYPLEAFTLHHFDLYRFASPEEWEDAGLDDLFSPDSVCIIEWPQQGGAFTPPADITVSLNHAAQGRACTATAHTANGQKSLEAWLNSN</sequence>
<dbReference type="GO" id="GO:0005737">
    <property type="term" value="C:cytoplasm"/>
    <property type="evidence" value="ECO:0007669"/>
    <property type="project" value="UniProtKB-SubCell"/>
</dbReference>
<dbReference type="EMBL" id="CP094242">
    <property type="protein sequence ID" value="UNV87650.1"/>
    <property type="molecule type" value="Genomic_DNA"/>
</dbReference>
<evidence type="ECO:0000256" key="6">
    <source>
        <dbReference type="ARBA" id="ARBA00022723"/>
    </source>
</evidence>
<gene>
    <name evidence="12" type="primary">tsaE</name>
    <name evidence="11" type="ORF">MCC93_18940</name>
    <name evidence="12" type="ORF">MON37_01530</name>
</gene>
<dbReference type="GO" id="GO:0016740">
    <property type="term" value="F:transferase activity"/>
    <property type="evidence" value="ECO:0007669"/>
    <property type="project" value="UniProtKB-KW"/>
</dbReference>
<evidence type="ECO:0000256" key="8">
    <source>
        <dbReference type="ARBA" id="ARBA00022840"/>
    </source>
</evidence>
<protein>
    <recommendedName>
        <fullName evidence="3">tRNA threonylcarbamoyladenosine biosynthesis protein TsaE</fullName>
    </recommendedName>
    <alternativeName>
        <fullName evidence="10">t(6)A37 threonylcarbamoyladenosine biosynthesis protein TsaE</fullName>
    </alternativeName>
</protein>
<dbReference type="EMBL" id="JUFZ01000091">
    <property type="protein sequence ID" value="KIC06655.1"/>
    <property type="molecule type" value="Genomic_DNA"/>
</dbReference>
<dbReference type="PATRIC" id="fig|1056807.3.peg.1818"/>
<dbReference type="GO" id="GO:0046872">
    <property type="term" value="F:metal ion binding"/>
    <property type="evidence" value="ECO:0007669"/>
    <property type="project" value="UniProtKB-KW"/>
</dbReference>
<evidence type="ECO:0000256" key="4">
    <source>
        <dbReference type="ARBA" id="ARBA00022490"/>
    </source>
</evidence>
<reference evidence="11 13" key="1">
    <citation type="submission" date="2014-12" db="EMBL/GenBank/DDBJ databases">
        <title>Genome sequence of Morococcus cerebrosus.</title>
        <authorList>
            <person name="Shin S.-K."/>
            <person name="Yi H."/>
        </authorList>
    </citation>
    <scope>NUCLEOTIDE SEQUENCE [LARGE SCALE GENOMIC DNA]</scope>
    <source>
        <strain evidence="11 13">CIP 81.93</strain>
    </source>
</reference>
<dbReference type="RefSeq" id="WP_039408819.1">
    <property type="nucleotide sequence ID" value="NZ_CP094242.1"/>
</dbReference>
<evidence type="ECO:0000256" key="9">
    <source>
        <dbReference type="ARBA" id="ARBA00022842"/>
    </source>
</evidence>
<evidence type="ECO:0000313" key="11">
    <source>
        <dbReference type="EMBL" id="KIC06655.1"/>
    </source>
</evidence>
<dbReference type="Gene3D" id="3.40.50.300">
    <property type="entry name" value="P-loop containing nucleotide triphosphate hydrolases"/>
    <property type="match status" value="1"/>
</dbReference>
<keyword evidence="6" id="KW-0479">Metal-binding</keyword>
<keyword evidence="8" id="KW-0067">ATP-binding</keyword>
<evidence type="ECO:0000256" key="7">
    <source>
        <dbReference type="ARBA" id="ARBA00022741"/>
    </source>
</evidence>
<dbReference type="SUPFAM" id="SSF52540">
    <property type="entry name" value="P-loop containing nucleoside triphosphate hydrolases"/>
    <property type="match status" value="1"/>
</dbReference>
<evidence type="ECO:0000313" key="13">
    <source>
        <dbReference type="Proteomes" id="UP000031390"/>
    </source>
</evidence>
<comment type="similarity">
    <text evidence="2">Belongs to the TsaE family.</text>
</comment>
<accession>A0A0C1GJI9</accession>
<dbReference type="FunFam" id="3.40.50.300:FF:000406">
    <property type="entry name" value="tRNA (N6-adenosine(37)-N6)-threonylcarbamoyltransferase complex ATPase TsaE"/>
    <property type="match status" value="1"/>
</dbReference>
<dbReference type="GO" id="GO:0005524">
    <property type="term" value="F:ATP binding"/>
    <property type="evidence" value="ECO:0007669"/>
    <property type="project" value="UniProtKB-KW"/>
</dbReference>
<proteinExistence type="inferred from homology"/>
<keyword evidence="14" id="KW-1185">Reference proteome</keyword>
<keyword evidence="9" id="KW-0460">Magnesium</keyword>
<dbReference type="Pfam" id="PF02367">
    <property type="entry name" value="TsaE"/>
    <property type="match status" value="1"/>
</dbReference>
<keyword evidence="11" id="KW-0808">Transferase</keyword>
<reference evidence="12 14" key="2">
    <citation type="submission" date="2022-03" db="EMBL/GenBank/DDBJ databases">
        <title>Genome sequencing of Morococcus cerebrosus.</title>
        <authorList>
            <person name="Baek M.-G."/>
            <person name="Yi H."/>
        </authorList>
    </citation>
    <scope>NUCLEOTIDE SEQUENCE [LARGE SCALE GENOMIC DNA]</scope>
    <source>
        <strain evidence="12 14">CIP 81.93</strain>
    </source>
</reference>
<evidence type="ECO:0000256" key="5">
    <source>
        <dbReference type="ARBA" id="ARBA00022694"/>
    </source>
</evidence>
<dbReference type="NCBIfam" id="TIGR00150">
    <property type="entry name" value="T6A_YjeE"/>
    <property type="match status" value="1"/>
</dbReference>
<dbReference type="InterPro" id="IPR003442">
    <property type="entry name" value="T6A_TsaE"/>
</dbReference>
<dbReference type="Proteomes" id="UP000031390">
    <property type="component" value="Unassembled WGS sequence"/>
</dbReference>
<name>A0A0C1GJI9_9NEIS</name>
<dbReference type="PANTHER" id="PTHR33540">
    <property type="entry name" value="TRNA THREONYLCARBAMOYLADENOSINE BIOSYNTHESIS PROTEIN TSAE"/>
    <property type="match status" value="1"/>
</dbReference>
<keyword evidence="4" id="KW-0963">Cytoplasm</keyword>
<evidence type="ECO:0000313" key="14">
    <source>
        <dbReference type="Proteomes" id="UP000829504"/>
    </source>
</evidence>
<dbReference type="GO" id="GO:0002949">
    <property type="term" value="P:tRNA threonylcarbamoyladenosine modification"/>
    <property type="evidence" value="ECO:0007669"/>
    <property type="project" value="InterPro"/>
</dbReference>
<keyword evidence="5" id="KW-0819">tRNA processing</keyword>
<comment type="subcellular location">
    <subcellularLocation>
        <location evidence="1">Cytoplasm</location>
    </subcellularLocation>
</comment>
<dbReference type="PANTHER" id="PTHR33540:SF2">
    <property type="entry name" value="TRNA THREONYLCARBAMOYLADENOSINE BIOSYNTHESIS PROTEIN TSAE"/>
    <property type="match status" value="1"/>
</dbReference>
<evidence type="ECO:0000256" key="10">
    <source>
        <dbReference type="ARBA" id="ARBA00032441"/>
    </source>
</evidence>
<evidence type="ECO:0000256" key="3">
    <source>
        <dbReference type="ARBA" id="ARBA00019010"/>
    </source>
</evidence>
<keyword evidence="7" id="KW-0547">Nucleotide-binding</keyword>
<dbReference type="AlphaFoldDB" id="A0A0C1GJI9"/>
<evidence type="ECO:0000256" key="2">
    <source>
        <dbReference type="ARBA" id="ARBA00007599"/>
    </source>
</evidence>
<evidence type="ECO:0000313" key="12">
    <source>
        <dbReference type="EMBL" id="UNV87650.1"/>
    </source>
</evidence>